<keyword evidence="5 6" id="KW-0472">Membrane</keyword>
<organism evidence="7">
    <name type="scientific">marine sediment metagenome</name>
    <dbReference type="NCBI Taxonomy" id="412755"/>
    <lineage>
        <taxon>unclassified sequences</taxon>
        <taxon>metagenomes</taxon>
        <taxon>ecological metagenomes</taxon>
    </lineage>
</organism>
<feature type="transmembrane region" description="Helical" evidence="6">
    <location>
        <begin position="159"/>
        <end position="183"/>
    </location>
</feature>
<dbReference type="EMBL" id="BARS01036873">
    <property type="protein sequence ID" value="GAG19904.1"/>
    <property type="molecule type" value="Genomic_DNA"/>
</dbReference>
<feature type="transmembrane region" description="Helical" evidence="6">
    <location>
        <begin position="47"/>
        <end position="69"/>
    </location>
</feature>
<sequence length="202" mass="23190">AKSVFSRTATYYAMFISLVFVVMVLFRNEIFSLYDLTNKFPVSLSNIIPYVAFSYIMYGFYIIMLAGVFIEEKTKYLPLATLTGAALNVGLNFIFIPEFGIIGAAYTTIIAYTVMVAILYFISRYIYLVEYEFKRLGAVFIFTAVPIGLSYLYLPDGMITKFLFKCALCILPLIIYYFGGFLLPEEYVYIRQLIRKNTSSQM</sequence>
<dbReference type="PANTHER" id="PTHR30250:SF11">
    <property type="entry name" value="O-ANTIGEN TRANSPORTER-RELATED"/>
    <property type="match status" value="1"/>
</dbReference>
<keyword evidence="2" id="KW-1003">Cell membrane</keyword>
<evidence type="ECO:0000256" key="3">
    <source>
        <dbReference type="ARBA" id="ARBA00022692"/>
    </source>
</evidence>
<evidence type="ECO:0000256" key="1">
    <source>
        <dbReference type="ARBA" id="ARBA00004651"/>
    </source>
</evidence>
<evidence type="ECO:0000256" key="4">
    <source>
        <dbReference type="ARBA" id="ARBA00022989"/>
    </source>
</evidence>
<reference evidence="7" key="1">
    <citation type="journal article" date="2014" name="Front. Microbiol.">
        <title>High frequency of phylogenetically diverse reductive dehalogenase-homologous genes in deep subseafloor sedimentary metagenomes.</title>
        <authorList>
            <person name="Kawai M."/>
            <person name="Futagami T."/>
            <person name="Toyoda A."/>
            <person name="Takaki Y."/>
            <person name="Nishi S."/>
            <person name="Hori S."/>
            <person name="Arai W."/>
            <person name="Tsubouchi T."/>
            <person name="Morono Y."/>
            <person name="Uchiyama I."/>
            <person name="Ito T."/>
            <person name="Fujiyama A."/>
            <person name="Inagaki F."/>
            <person name="Takami H."/>
        </authorList>
    </citation>
    <scope>NUCLEOTIDE SEQUENCE</scope>
    <source>
        <strain evidence="7">Expedition CK06-06</strain>
    </source>
</reference>
<gene>
    <name evidence="7" type="ORF">S01H1_56617</name>
</gene>
<evidence type="ECO:0000256" key="2">
    <source>
        <dbReference type="ARBA" id="ARBA00022475"/>
    </source>
</evidence>
<feature type="transmembrane region" description="Helical" evidence="6">
    <location>
        <begin position="101"/>
        <end position="123"/>
    </location>
</feature>
<feature type="non-terminal residue" evidence="7">
    <location>
        <position position="1"/>
    </location>
</feature>
<accession>X0VND7</accession>
<dbReference type="PANTHER" id="PTHR30250">
    <property type="entry name" value="PST FAMILY PREDICTED COLANIC ACID TRANSPORTER"/>
    <property type="match status" value="1"/>
</dbReference>
<evidence type="ECO:0000256" key="5">
    <source>
        <dbReference type="ARBA" id="ARBA00023136"/>
    </source>
</evidence>
<evidence type="ECO:0000313" key="7">
    <source>
        <dbReference type="EMBL" id="GAG19904.1"/>
    </source>
</evidence>
<feature type="transmembrane region" description="Helical" evidence="6">
    <location>
        <begin position="135"/>
        <end position="153"/>
    </location>
</feature>
<dbReference type="AlphaFoldDB" id="X0VND7"/>
<dbReference type="InterPro" id="IPR050833">
    <property type="entry name" value="Poly_Biosynth_Transport"/>
</dbReference>
<comment type="subcellular location">
    <subcellularLocation>
        <location evidence="1">Cell membrane</location>
        <topology evidence="1">Multi-pass membrane protein</topology>
    </subcellularLocation>
</comment>
<comment type="caution">
    <text evidence="7">The sequence shown here is derived from an EMBL/GenBank/DDBJ whole genome shotgun (WGS) entry which is preliminary data.</text>
</comment>
<dbReference type="GO" id="GO:0005886">
    <property type="term" value="C:plasma membrane"/>
    <property type="evidence" value="ECO:0007669"/>
    <property type="project" value="UniProtKB-SubCell"/>
</dbReference>
<feature type="transmembrane region" description="Helical" evidence="6">
    <location>
        <begin position="9"/>
        <end position="27"/>
    </location>
</feature>
<keyword evidence="3 6" id="KW-0812">Transmembrane</keyword>
<proteinExistence type="predicted"/>
<feature type="transmembrane region" description="Helical" evidence="6">
    <location>
        <begin position="76"/>
        <end position="95"/>
    </location>
</feature>
<keyword evidence="4 6" id="KW-1133">Transmembrane helix</keyword>
<name>X0VND7_9ZZZZ</name>
<evidence type="ECO:0000256" key="6">
    <source>
        <dbReference type="SAM" id="Phobius"/>
    </source>
</evidence>
<protein>
    <submittedName>
        <fullName evidence="7">Uncharacterized protein</fullName>
    </submittedName>
</protein>